<feature type="region of interest" description="Disordered" evidence="1">
    <location>
        <begin position="15"/>
        <end position="46"/>
    </location>
</feature>
<name>A0A8H2VII3_9SACH</name>
<dbReference type="GeneID" id="64859087"/>
<dbReference type="Pfam" id="PF17235">
    <property type="entry name" value="STD1"/>
    <property type="match status" value="1"/>
</dbReference>
<protein>
    <submittedName>
        <fullName evidence="2">Similar to Saccharomyces cerevisiae YDR277C MTH1 Negative regulator of the glucose-sensing signal transduction pathway, required for repression of transcription by Rgt1p</fullName>
    </submittedName>
</protein>
<sequence length="374" mass="43314">MPDFKFSGSNHYTSPLPIYDKQSITNANSNDQRPPRPNIALSKDRKRRLFPLVKHPHDSGSHDSNAPVEFTTRARDEIKKTLFLKEYGSQHSTRKISNTIDNKSLYSSDSSLFSLSHSQMTDGSSILTQEKSVNIPYVSQAPLIPLVTEIALEHAVPSDFSDMYTRSTLLTNRMLPNGRPEFTVRNLIDWTLNDTRSLLIINELRPEWGNKLPKIIGSVLRGSKYRFQLLPLYCSDEFLIESLVSSDIYLEANLDHEFRLRSATYIVKTARERHELMAGGVKEIFMSLQKFEWRNIIENFLLNLAVEAQCRYDFKHNCSEYKKWKMQQQGISIHETPQKIYLSPSEKDMLWQQCQSFVYGRLNLDWKPDALNDI</sequence>
<reference evidence="2 3" key="1">
    <citation type="submission" date="2020-05" db="EMBL/GenBank/DDBJ databases">
        <authorList>
            <person name="Casaregola S."/>
            <person name="Devillers H."/>
            <person name="Grondin C."/>
        </authorList>
    </citation>
    <scope>NUCLEOTIDE SEQUENCE [LARGE SCALE GENOMIC DNA]</scope>
    <source>
        <strain evidence="2 3">CLIB 1767</strain>
    </source>
</reference>
<comment type="caution">
    <text evidence="2">The sequence shown here is derived from an EMBL/GenBank/DDBJ whole genome shotgun (WGS) entry which is preliminary data.</text>
</comment>
<gene>
    <name evidence="2" type="ORF">KABA2_08S01408</name>
</gene>
<dbReference type="Proteomes" id="UP000644660">
    <property type="component" value="Unassembled WGS sequence"/>
</dbReference>
<feature type="compositionally biased region" description="Polar residues" evidence="1">
    <location>
        <begin position="22"/>
        <end position="32"/>
    </location>
</feature>
<dbReference type="RefSeq" id="XP_041407864.1">
    <property type="nucleotide sequence ID" value="XM_041551930.1"/>
</dbReference>
<keyword evidence="3" id="KW-1185">Reference proteome</keyword>
<evidence type="ECO:0000313" key="3">
    <source>
        <dbReference type="Proteomes" id="UP000644660"/>
    </source>
</evidence>
<dbReference type="InterPro" id="IPR035189">
    <property type="entry name" value="Std1/Mth1"/>
</dbReference>
<evidence type="ECO:0000313" key="2">
    <source>
        <dbReference type="EMBL" id="CAB4256020.1"/>
    </source>
</evidence>
<organism evidence="2 3">
    <name type="scientific">Maudiozyma barnettii</name>
    <dbReference type="NCBI Taxonomy" id="61262"/>
    <lineage>
        <taxon>Eukaryota</taxon>
        <taxon>Fungi</taxon>
        <taxon>Dikarya</taxon>
        <taxon>Ascomycota</taxon>
        <taxon>Saccharomycotina</taxon>
        <taxon>Saccharomycetes</taxon>
        <taxon>Saccharomycetales</taxon>
        <taxon>Saccharomycetaceae</taxon>
        <taxon>Maudiozyma</taxon>
    </lineage>
</organism>
<accession>A0A8H2VII3</accession>
<proteinExistence type="predicted"/>
<evidence type="ECO:0000256" key="1">
    <source>
        <dbReference type="SAM" id="MobiDB-lite"/>
    </source>
</evidence>
<dbReference type="OrthoDB" id="4081967at2759"/>
<dbReference type="EMBL" id="CAEFZW010000008">
    <property type="protein sequence ID" value="CAB4256020.1"/>
    <property type="molecule type" value="Genomic_DNA"/>
</dbReference>
<dbReference type="AlphaFoldDB" id="A0A8H2VII3"/>